<dbReference type="PANTHER" id="PTHR43785:SF12">
    <property type="entry name" value="TYPE-1 GLUTAMINE SYNTHETASE 2"/>
    <property type="match status" value="1"/>
</dbReference>
<evidence type="ECO:0000256" key="1">
    <source>
        <dbReference type="ARBA" id="ARBA00022598"/>
    </source>
</evidence>
<dbReference type="OrthoDB" id="9807095at2"/>
<comment type="caution">
    <text evidence="5">The sequence shown here is derived from an EMBL/GenBank/DDBJ whole genome shotgun (WGS) entry which is preliminary data.</text>
</comment>
<dbReference type="AlphaFoldDB" id="A0A109JT38"/>
<keyword evidence="1" id="KW-0436">Ligase</keyword>
<organism evidence="5 6">
    <name type="scientific">Bradyrhizobium macuxiense</name>
    <dbReference type="NCBI Taxonomy" id="1755647"/>
    <lineage>
        <taxon>Bacteria</taxon>
        <taxon>Pseudomonadati</taxon>
        <taxon>Pseudomonadota</taxon>
        <taxon>Alphaproteobacteria</taxon>
        <taxon>Hyphomicrobiales</taxon>
        <taxon>Nitrobacteraceae</taxon>
        <taxon>Bradyrhizobium</taxon>
    </lineage>
</organism>
<dbReference type="GO" id="GO:0004356">
    <property type="term" value="F:glutamine synthetase activity"/>
    <property type="evidence" value="ECO:0007669"/>
    <property type="project" value="InterPro"/>
</dbReference>
<dbReference type="PANTHER" id="PTHR43785">
    <property type="entry name" value="GAMMA-GLUTAMYLPUTRESCINE SYNTHETASE"/>
    <property type="match status" value="1"/>
</dbReference>
<dbReference type="Gene3D" id="3.30.590.10">
    <property type="entry name" value="Glutamine synthetase/guanido kinase, catalytic domain"/>
    <property type="match status" value="1"/>
</dbReference>
<protein>
    <submittedName>
        <fullName evidence="5">Glutamine synthetase</fullName>
    </submittedName>
</protein>
<reference evidence="5 6" key="1">
    <citation type="submission" date="2015-11" db="EMBL/GenBank/DDBJ databases">
        <title>Draft Genome Sequence of the Strain BR 10303 (Bradyrhizobium sp.) isolated from nodules of Centrolobium paraense.</title>
        <authorList>
            <person name="Zelli J.E."/>
            <person name="Simoes-Araujo J.L."/>
            <person name="Barauna A.C."/>
            <person name="Silva K."/>
        </authorList>
    </citation>
    <scope>NUCLEOTIDE SEQUENCE [LARGE SCALE GENOMIC DNA]</scope>
    <source>
        <strain evidence="5 6">BR 10303</strain>
    </source>
</reference>
<dbReference type="Pfam" id="PF00120">
    <property type="entry name" value="Gln-synt_C"/>
    <property type="match status" value="1"/>
</dbReference>
<dbReference type="Proteomes" id="UP000057737">
    <property type="component" value="Unassembled WGS sequence"/>
</dbReference>
<comment type="similarity">
    <text evidence="2 3">Belongs to the glutamine synthetase family.</text>
</comment>
<evidence type="ECO:0000313" key="6">
    <source>
        <dbReference type="Proteomes" id="UP000057737"/>
    </source>
</evidence>
<dbReference type="SMART" id="SM01230">
    <property type="entry name" value="Gln-synt_C"/>
    <property type="match status" value="1"/>
</dbReference>
<proteinExistence type="inferred from homology"/>
<sequence length="443" mass="48890">MPSAIGMTGANAARETVVGVCDFDGVLRGKHVMADDLSNGDKIVRFSEAVLAWDCSDRVIPASFTKKRPSAFGDADLRILSSTGRQVSNRRDLYLAEFAGVHESICPRGVLRKVLARASDIGYSCTAAFEFEFMLFKESAETAINKPFDQWTPLTHGPFGYSLTRTIANEELFDEILALCENASTPLSGLHFETGPGVIEASLHHCDALDAADRAVIFKSMIKSWAQTRGMTATFMAKVSEEWPGQSGHIHISMSADGKNAFYDSETRWSISETMGQFIGGQLKYMTDFCVLAAPNVNSYKRLVAGYWAPICPSWGVDNRSCAVRVIPGGPDAHHLEYRLSGADVNPYLALACALGSGILGIEEDADLPVPFVGDASEENERSVEPLPQHLLEATSRFARSQKAIDLFGDRFVEAFSCSRRWEWEAVQHRVTDFERQRYFEII</sequence>
<dbReference type="InterPro" id="IPR008146">
    <property type="entry name" value="Gln_synth_cat_dom"/>
</dbReference>
<keyword evidence="6" id="KW-1185">Reference proteome</keyword>
<name>A0A109JT38_9BRAD</name>
<accession>A0A109JT38</accession>
<gene>
    <name evidence="5" type="ORF">AS156_06565</name>
</gene>
<feature type="domain" description="GS catalytic" evidence="4">
    <location>
        <begin position="107"/>
        <end position="443"/>
    </location>
</feature>
<dbReference type="EMBL" id="LNCU01000070">
    <property type="protein sequence ID" value="KWV54641.1"/>
    <property type="molecule type" value="Genomic_DNA"/>
</dbReference>
<evidence type="ECO:0000259" key="4">
    <source>
        <dbReference type="PROSITE" id="PS51987"/>
    </source>
</evidence>
<dbReference type="SUPFAM" id="SSF55931">
    <property type="entry name" value="Glutamine synthetase/guanido kinase"/>
    <property type="match status" value="1"/>
</dbReference>
<evidence type="ECO:0000256" key="3">
    <source>
        <dbReference type="RuleBase" id="RU000384"/>
    </source>
</evidence>
<evidence type="ECO:0000256" key="2">
    <source>
        <dbReference type="PROSITE-ProRule" id="PRU01331"/>
    </source>
</evidence>
<dbReference type="PROSITE" id="PS51987">
    <property type="entry name" value="GS_CATALYTIC"/>
    <property type="match status" value="1"/>
</dbReference>
<evidence type="ECO:0000313" key="5">
    <source>
        <dbReference type="EMBL" id="KWV54641.1"/>
    </source>
</evidence>
<dbReference type="InterPro" id="IPR014746">
    <property type="entry name" value="Gln_synth/guanido_kin_cat_dom"/>
</dbReference>